<comment type="caution">
    <text evidence="3">The sequence shown here is derived from an EMBL/GenBank/DDBJ whole genome shotgun (WGS) entry which is preliminary data.</text>
</comment>
<reference evidence="3" key="1">
    <citation type="submission" date="2023-06" db="EMBL/GenBank/DDBJ databases">
        <authorList>
            <consortium name="Lawrence Berkeley National Laboratory"/>
            <person name="Ahrendt S."/>
            <person name="Sahu N."/>
            <person name="Indic B."/>
            <person name="Wong-Bajracharya J."/>
            <person name="Merenyi Z."/>
            <person name="Ke H.-M."/>
            <person name="Monk M."/>
            <person name="Kocsube S."/>
            <person name="Drula E."/>
            <person name="Lipzen A."/>
            <person name="Balint B."/>
            <person name="Henrissat B."/>
            <person name="Andreopoulos B."/>
            <person name="Martin F.M."/>
            <person name="Harder C.B."/>
            <person name="Rigling D."/>
            <person name="Ford K.L."/>
            <person name="Foster G.D."/>
            <person name="Pangilinan J."/>
            <person name="Papanicolaou A."/>
            <person name="Barry K."/>
            <person name="LaButti K."/>
            <person name="Viragh M."/>
            <person name="Koriabine M."/>
            <person name="Yan M."/>
            <person name="Riley R."/>
            <person name="Champramary S."/>
            <person name="Plett K.L."/>
            <person name="Tsai I.J."/>
            <person name="Slot J."/>
            <person name="Sipos G."/>
            <person name="Plett J."/>
            <person name="Nagy L.G."/>
            <person name="Grigoriev I.V."/>
        </authorList>
    </citation>
    <scope>NUCLEOTIDE SEQUENCE</scope>
    <source>
        <strain evidence="3">HWK02</strain>
    </source>
</reference>
<evidence type="ECO:0000256" key="1">
    <source>
        <dbReference type="ARBA" id="ARBA00022737"/>
    </source>
</evidence>
<name>A0AA39ULM4_9AGAR</name>
<dbReference type="EMBL" id="JAUEPU010000042">
    <property type="protein sequence ID" value="KAK0488069.1"/>
    <property type="molecule type" value="Genomic_DNA"/>
</dbReference>
<gene>
    <name evidence="3" type="ORF">EDD18DRAFT_1191998</name>
</gene>
<dbReference type="AlphaFoldDB" id="A0AA39ULM4"/>
<organism evidence="3 4">
    <name type="scientific">Armillaria luteobubalina</name>
    <dbReference type="NCBI Taxonomy" id="153913"/>
    <lineage>
        <taxon>Eukaryota</taxon>
        <taxon>Fungi</taxon>
        <taxon>Dikarya</taxon>
        <taxon>Basidiomycota</taxon>
        <taxon>Agaricomycotina</taxon>
        <taxon>Agaricomycetes</taxon>
        <taxon>Agaricomycetidae</taxon>
        <taxon>Agaricales</taxon>
        <taxon>Marasmiineae</taxon>
        <taxon>Physalacriaceae</taxon>
        <taxon>Armillaria</taxon>
    </lineage>
</organism>
<dbReference type="PANTHER" id="PTHR10039:SF17">
    <property type="entry name" value="FUNGAL STAND N-TERMINAL GOODBYE DOMAIN-CONTAINING PROTEIN-RELATED"/>
    <property type="match status" value="1"/>
</dbReference>
<dbReference type="InterPro" id="IPR027417">
    <property type="entry name" value="P-loop_NTPase"/>
</dbReference>
<evidence type="ECO:0000259" key="2">
    <source>
        <dbReference type="Pfam" id="PF24883"/>
    </source>
</evidence>
<dbReference type="SUPFAM" id="SSF52540">
    <property type="entry name" value="P-loop containing nucleoside triphosphate hydrolases"/>
    <property type="match status" value="1"/>
</dbReference>
<dbReference type="InterPro" id="IPR056884">
    <property type="entry name" value="NPHP3-like_N"/>
</dbReference>
<dbReference type="PANTHER" id="PTHR10039">
    <property type="entry name" value="AMELOGENIN"/>
    <property type="match status" value="1"/>
</dbReference>
<feature type="domain" description="Nephrocystin 3-like N-terminal" evidence="2">
    <location>
        <begin position="201"/>
        <end position="358"/>
    </location>
</feature>
<keyword evidence="1" id="KW-0677">Repeat</keyword>
<dbReference type="Pfam" id="PF24883">
    <property type="entry name" value="NPHP3_N"/>
    <property type="match status" value="1"/>
</dbReference>
<evidence type="ECO:0000313" key="4">
    <source>
        <dbReference type="Proteomes" id="UP001175228"/>
    </source>
</evidence>
<dbReference type="Proteomes" id="UP001175228">
    <property type="component" value="Unassembled WGS sequence"/>
</dbReference>
<proteinExistence type="predicted"/>
<sequence>MAVVPNIEEPSESSTFLDPSTLQTVFEATKTMVDTLSGVHPAATIAWGFLSIGFEVLKNQCDKEDAIWNLYKDMISTYEEFSKDDILKEHDRFRGIYDCLFKQTIECAFFMKGYTNKSVIGRLVTMNISDQAEKFSHAFAGLKSQLSMELSKESVIVTLGVQKNVDIQAMRDRLRDLQPPKELRPKSKCMQGTRVATINHIVSWIAQCDGKVMWCNGLAGTGKSSLTGTLHDLLTTDFGGRSRLAAFIRYDRIEYRSATELITTIAYSLGMFDDRIGTAISRVIQSSRTVVTMSDPSAQFRLLLRNPLESIPDLVEGGPLVIIVDGLDECDISEELLAVLAEGFGPKLPFMRLIVTSRPVHHIAMALKGKSCVYPLYLDTSFKAVNDDIHFYLEHKLATIGDNVFQEKCTELDAVNELTERASGLFIWAATVVKFVHASPGISRLQALLDTEPPRDATEALTTLYRTSLDTLVSEPGANMDIKKYVRSVLGAVLVTRTPPGMTESVLDNIVLRGEGSPPSRHIVSMLGSVLSPQAKDSPIQIIHKSFDDFLQDQGRSGDAWFINVALHRQAIAEQSRIASKSFLETWSPTNNMVIGAVPAYISNYALFGRFWYSDFDKSDIELFTSFFRPHFLPWLDIVIVDGDILHFEIMDTICRQLGLTRLLLKVNIRDSKLIHHVLQISTVFYHHLHYASQESPLIGKVTLECMKAFNKSSFPEEPMDNSNLHINGVVSVHAFPTQSGTKDQYVYKITNTTSVPLYISMLCFDVSLLRVYSVYQPEGVNNPLPPGKLWTSYRNTFLINEGQDVDVSFLKLFFSTEYVDLSAIIHPAPTGRSFGLQVLPLTWEIPSRCHTMCVPLVQRRVAGTLYDTSSRGRA</sequence>
<dbReference type="Gene3D" id="3.40.50.300">
    <property type="entry name" value="P-loop containing nucleotide triphosphate hydrolases"/>
    <property type="match status" value="1"/>
</dbReference>
<evidence type="ECO:0000313" key="3">
    <source>
        <dbReference type="EMBL" id="KAK0488069.1"/>
    </source>
</evidence>
<keyword evidence="4" id="KW-1185">Reference proteome</keyword>
<accession>A0AA39ULM4</accession>
<protein>
    <recommendedName>
        <fullName evidence="2">Nephrocystin 3-like N-terminal domain-containing protein</fullName>
    </recommendedName>
</protein>